<sequence length="564" mass="62880">MLENPANKYRPAPVIHFPQRTWPSKVLTQAPRWCSTDLRDGNQALANPMNQARKLKFFHHLVECGFKEIEVAFPAASQTDFDFVRCLIEERRIPDDVTIQVITQSRPDLIERTIAALDGAPKAIIHLYNATAPLFRDVVFEQDKPATLALAVKGVKQIKALCDQHPHTQWTLEYSPETFNFTEPEFALEICEAVAAAWQPSQQRPLILNLPTTVECNTPNVFADQIEHFIRSFSCLQCVTLSVHPHNDRGTGVASAELAMLAGATRIEGCLFGNGERTGNADLVTIALNLYSQGIDPKLRFSDIRRTVEVVEECNELPVHPRHPYGGRLVFTAFSGSHQDAIKKGFARHHQTPQPLWSIPYLPLDPMDLGCNYEEVIRVNSQSGKSGAAWLLQENHGLSLPKMLQVDLSQRVKRHTDQTGREISIAELWQLFRQAYGLMPSPEMRLLSYQSQPAATGQQIESRVGFNQEEMVCSGIGNGLLSAMLNALTEQFGITCNIVDYHEHTLGSNTRSKAVSYVQLQSATSNVTQFGVAIDEDATKASLQAVMNAYANMLKTQPHSRSVD</sequence>
<evidence type="ECO:0000256" key="9">
    <source>
        <dbReference type="ARBA" id="ARBA00023304"/>
    </source>
</evidence>
<dbReference type="InterPro" id="IPR013709">
    <property type="entry name" value="2-isopropylmalate_synth_dimer"/>
</dbReference>
<evidence type="ECO:0000256" key="8">
    <source>
        <dbReference type="ARBA" id="ARBA00022723"/>
    </source>
</evidence>
<dbReference type="Pfam" id="PF00682">
    <property type="entry name" value="HMGL-like"/>
    <property type="match status" value="1"/>
</dbReference>
<dbReference type="Gene3D" id="3.30.160.270">
    <property type="match status" value="1"/>
</dbReference>
<comment type="subunit">
    <text evidence="10">Homodimer.</text>
</comment>
<dbReference type="SUPFAM" id="SSF110921">
    <property type="entry name" value="2-isopropylmalate synthase LeuA, allosteric (dimerisation) domain"/>
    <property type="match status" value="1"/>
</dbReference>
<comment type="subcellular location">
    <subcellularLocation>
        <location evidence="10">Cytoplasm</location>
    </subcellularLocation>
</comment>
<dbReference type="EMBL" id="LKHS01000004">
    <property type="protein sequence ID" value="KQH87206.1"/>
    <property type="molecule type" value="Genomic_DNA"/>
</dbReference>
<dbReference type="InterPro" id="IPR005668">
    <property type="entry name" value="IPM_Synthase"/>
</dbReference>
<keyword evidence="8 10" id="KW-0479">Metal-binding</keyword>
<feature type="binding site" evidence="10">
    <location>
        <position position="40"/>
    </location>
    <ligand>
        <name>Mg(2+)</name>
        <dbReference type="ChEBI" id="CHEBI:18420"/>
    </ligand>
</feature>
<dbReference type="CDD" id="cd07942">
    <property type="entry name" value="DRE_TIM_LeuA"/>
    <property type="match status" value="1"/>
</dbReference>
<dbReference type="RefSeq" id="WP_055465552.1">
    <property type="nucleotide sequence ID" value="NZ_LKHS01000004.1"/>
</dbReference>
<dbReference type="PANTHER" id="PTHR46911">
    <property type="match status" value="1"/>
</dbReference>
<dbReference type="NCBIfam" id="NF002991">
    <property type="entry name" value="PRK03739.1"/>
    <property type="match status" value="1"/>
</dbReference>
<dbReference type="InterPro" id="IPR002034">
    <property type="entry name" value="AIPM/Hcit_synth_CS"/>
</dbReference>
<feature type="binding site" evidence="10">
    <location>
        <position position="244"/>
    </location>
    <ligand>
        <name>Mg(2+)</name>
        <dbReference type="ChEBI" id="CHEBI:18420"/>
    </ligand>
</feature>
<keyword evidence="9 10" id="KW-0100">Branched-chain amino acid biosynthesis</keyword>
<keyword evidence="6 10" id="KW-0028">Amino-acid biosynthesis</keyword>
<feature type="binding site" evidence="10">
    <location>
        <position position="280"/>
    </location>
    <ligand>
        <name>Mg(2+)</name>
        <dbReference type="ChEBI" id="CHEBI:18420"/>
    </ligand>
</feature>
<dbReference type="NCBIfam" id="TIGR00970">
    <property type="entry name" value="leuA_yeast"/>
    <property type="match status" value="1"/>
</dbReference>
<evidence type="ECO:0000313" key="13">
    <source>
        <dbReference type="Proteomes" id="UP000051221"/>
    </source>
</evidence>
<proteinExistence type="inferred from homology"/>
<dbReference type="GO" id="GO:0003985">
    <property type="term" value="F:acetyl-CoA C-acetyltransferase activity"/>
    <property type="evidence" value="ECO:0007669"/>
    <property type="project" value="UniProtKB-UniRule"/>
</dbReference>
<comment type="caution">
    <text evidence="12">The sequence shown here is derived from an EMBL/GenBank/DDBJ whole genome shotgun (WGS) entry which is preliminary data.</text>
</comment>
<dbReference type="UniPathway" id="UPA00048">
    <property type="reaction ID" value="UER00070"/>
</dbReference>
<evidence type="ECO:0000256" key="2">
    <source>
        <dbReference type="ARBA" id="ARBA00004689"/>
    </source>
</evidence>
<dbReference type="GO" id="GO:0000287">
    <property type="term" value="F:magnesium ion binding"/>
    <property type="evidence" value="ECO:0007669"/>
    <property type="project" value="UniProtKB-UniRule"/>
</dbReference>
<dbReference type="PROSITE" id="PS50991">
    <property type="entry name" value="PYR_CT"/>
    <property type="match status" value="1"/>
</dbReference>
<dbReference type="InterPro" id="IPR054692">
    <property type="entry name" value="LeuA-like_post-cat"/>
</dbReference>
<dbReference type="PROSITE" id="PS00815">
    <property type="entry name" value="AIPM_HOMOCIT_SYNTH_1"/>
    <property type="match status" value="1"/>
</dbReference>
<feature type="domain" description="Pyruvate carboxyltransferase" evidence="11">
    <location>
        <begin position="31"/>
        <end position="305"/>
    </location>
</feature>
<dbReference type="GO" id="GO:0003852">
    <property type="term" value="F:2-isopropylmalate synthase activity"/>
    <property type="evidence" value="ECO:0007669"/>
    <property type="project" value="UniProtKB-UniRule"/>
</dbReference>
<dbReference type="InterPro" id="IPR036230">
    <property type="entry name" value="LeuA_allosteric_dom_sf"/>
</dbReference>
<comment type="similarity">
    <text evidence="3 10">Belongs to the alpha-IPM synthase/homocitrate synthase family. LeuA type 2 subfamily.</text>
</comment>
<evidence type="ECO:0000256" key="3">
    <source>
        <dbReference type="ARBA" id="ARBA00009767"/>
    </source>
</evidence>
<comment type="cofactor">
    <cofactor evidence="10">
        <name>Mg(2+)</name>
        <dbReference type="ChEBI" id="CHEBI:18420"/>
    </cofactor>
</comment>
<name>A0A0Q2RSW6_VIBFU</name>
<dbReference type="GO" id="GO:0005737">
    <property type="term" value="C:cytoplasm"/>
    <property type="evidence" value="ECO:0007669"/>
    <property type="project" value="UniProtKB-SubCell"/>
</dbReference>
<comment type="catalytic activity">
    <reaction evidence="1 10">
        <text>3-methyl-2-oxobutanoate + acetyl-CoA + H2O = (2S)-2-isopropylmalate + CoA + H(+)</text>
        <dbReference type="Rhea" id="RHEA:21524"/>
        <dbReference type="ChEBI" id="CHEBI:1178"/>
        <dbReference type="ChEBI" id="CHEBI:11851"/>
        <dbReference type="ChEBI" id="CHEBI:15377"/>
        <dbReference type="ChEBI" id="CHEBI:15378"/>
        <dbReference type="ChEBI" id="CHEBI:57287"/>
        <dbReference type="ChEBI" id="CHEBI:57288"/>
        <dbReference type="EC" id="2.3.3.13"/>
    </reaction>
</comment>
<keyword evidence="7 10" id="KW-0808">Transferase</keyword>
<dbReference type="EC" id="2.3.3.13" evidence="4 10"/>
<feature type="region of interest" description="Regulatory domain" evidence="10">
    <location>
        <begin position="439"/>
        <end position="564"/>
    </location>
</feature>
<comment type="function">
    <text evidence="10">Catalyzes the condensation of the acetyl group of acetyl-CoA with 3-methyl-2-oxobutanoate (2-ketoisovalerate) to form 3-carboxy-3-hydroxy-4-methylpentanoate (2-isopropylmalate).</text>
</comment>
<dbReference type="Gene3D" id="3.20.20.70">
    <property type="entry name" value="Aldolase class I"/>
    <property type="match status" value="1"/>
</dbReference>
<dbReference type="HAMAP" id="MF_00572">
    <property type="entry name" value="LeuA_type2"/>
    <property type="match status" value="1"/>
</dbReference>
<comment type="pathway">
    <text evidence="2 10">Amino-acid biosynthesis; L-leucine biosynthesis; L-leucine from 3-methyl-2-oxobutanoate: step 1/4.</text>
</comment>
<dbReference type="PROSITE" id="PS00816">
    <property type="entry name" value="AIPM_HOMOCIT_SYNTH_2"/>
    <property type="match status" value="1"/>
</dbReference>
<dbReference type="GO" id="GO:0009098">
    <property type="term" value="P:L-leucine biosynthetic process"/>
    <property type="evidence" value="ECO:0007669"/>
    <property type="project" value="UniProtKB-UniRule"/>
</dbReference>
<keyword evidence="10" id="KW-0460">Magnesium</keyword>
<accession>A0A0Q2RSW6</accession>
<evidence type="ECO:0000256" key="6">
    <source>
        <dbReference type="ARBA" id="ARBA00022605"/>
    </source>
</evidence>
<dbReference type="InterPro" id="IPR039371">
    <property type="entry name" value="LeuA_N_DRE-TIM"/>
</dbReference>
<dbReference type="AlphaFoldDB" id="A0A0Q2RSW6"/>
<dbReference type="InterPro" id="IPR013785">
    <property type="entry name" value="Aldolase_TIM"/>
</dbReference>
<protein>
    <recommendedName>
        <fullName evidence="4 10">2-isopropylmalate synthase</fullName>
        <ecNumber evidence="4 10">2.3.3.13</ecNumber>
    </recommendedName>
    <alternativeName>
        <fullName evidence="10">Alpha-IPM synthase</fullName>
    </alternativeName>
    <alternativeName>
        <fullName evidence="10">Alpha-isopropylmalate synthase</fullName>
    </alternativeName>
</protein>
<dbReference type="InParanoid" id="A0A0Q2RSW6"/>
<evidence type="ECO:0000313" key="12">
    <source>
        <dbReference type="EMBL" id="KQH87206.1"/>
    </source>
</evidence>
<gene>
    <name evidence="10" type="primary">leuA</name>
    <name evidence="12" type="ORF">AMR76_05665</name>
</gene>
<dbReference type="SUPFAM" id="SSF89000">
    <property type="entry name" value="post-HMGL domain-like"/>
    <property type="match status" value="1"/>
</dbReference>
<evidence type="ECO:0000256" key="7">
    <source>
        <dbReference type="ARBA" id="ARBA00022679"/>
    </source>
</evidence>
<evidence type="ECO:0000259" key="11">
    <source>
        <dbReference type="PROSITE" id="PS50991"/>
    </source>
</evidence>
<dbReference type="InterPro" id="IPR000891">
    <property type="entry name" value="PYR_CT"/>
</dbReference>
<keyword evidence="5 10" id="KW-0432">Leucine biosynthesis</keyword>
<dbReference type="Pfam" id="PF08502">
    <property type="entry name" value="LeuA_dimer"/>
    <property type="match status" value="1"/>
</dbReference>
<dbReference type="SUPFAM" id="SSF51569">
    <property type="entry name" value="Aldolase"/>
    <property type="match status" value="1"/>
</dbReference>
<dbReference type="Pfam" id="PF22615">
    <property type="entry name" value="IPMS_D2"/>
    <property type="match status" value="1"/>
</dbReference>
<evidence type="ECO:0000256" key="1">
    <source>
        <dbReference type="ARBA" id="ARBA00000064"/>
    </source>
</evidence>
<dbReference type="SMART" id="SM00917">
    <property type="entry name" value="LeuA_dimer"/>
    <property type="match status" value="1"/>
</dbReference>
<organism evidence="12 13">
    <name type="scientific">Vibrio furnissii</name>
    <dbReference type="NCBI Taxonomy" id="29494"/>
    <lineage>
        <taxon>Bacteria</taxon>
        <taxon>Pseudomonadati</taxon>
        <taxon>Pseudomonadota</taxon>
        <taxon>Gammaproteobacteria</taxon>
        <taxon>Vibrionales</taxon>
        <taxon>Vibrionaceae</taxon>
        <taxon>Vibrio</taxon>
    </lineage>
</organism>
<keyword evidence="10" id="KW-0963">Cytoplasm</keyword>
<evidence type="ECO:0000256" key="4">
    <source>
        <dbReference type="ARBA" id="ARBA00012973"/>
    </source>
</evidence>
<feature type="binding site" evidence="10">
    <location>
        <position position="246"/>
    </location>
    <ligand>
        <name>Mg(2+)</name>
        <dbReference type="ChEBI" id="CHEBI:18420"/>
    </ligand>
</feature>
<dbReference type="PANTHER" id="PTHR46911:SF1">
    <property type="entry name" value="2-ISOPROPYLMALATE SYNTHASE"/>
    <property type="match status" value="1"/>
</dbReference>
<keyword evidence="13" id="KW-1185">Reference proteome</keyword>
<dbReference type="Proteomes" id="UP000051221">
    <property type="component" value="Unassembled WGS sequence"/>
</dbReference>
<reference evidence="12 13" key="1">
    <citation type="submission" date="2015-08" db="EMBL/GenBank/DDBJ databases">
        <title>Antibacterial properties of a collection of Vibrionaceae strains.</title>
        <authorList>
            <person name="Giubergia S."/>
        </authorList>
    </citation>
    <scope>NUCLEOTIDE SEQUENCE [LARGE SCALE GENOMIC DNA]</scope>
    <source>
        <strain evidence="12 13">S0821</strain>
    </source>
</reference>
<evidence type="ECO:0000256" key="10">
    <source>
        <dbReference type="HAMAP-Rule" id="MF_00572"/>
    </source>
</evidence>
<evidence type="ECO:0000256" key="5">
    <source>
        <dbReference type="ARBA" id="ARBA00022430"/>
    </source>
</evidence>